<feature type="signal peptide" evidence="2">
    <location>
        <begin position="1"/>
        <end position="21"/>
    </location>
</feature>
<dbReference type="Proteomes" id="UP001153069">
    <property type="component" value="Unassembled WGS sequence"/>
</dbReference>
<name>A0A9N8F0Q4_9STRA</name>
<protein>
    <submittedName>
        <fullName evidence="3">(ABC) transporter</fullName>
    </submittedName>
</protein>
<keyword evidence="4" id="KW-1185">Reference proteome</keyword>
<comment type="caution">
    <text evidence="3">The sequence shown here is derived from an EMBL/GenBank/DDBJ whole genome shotgun (WGS) entry which is preliminary data.</text>
</comment>
<dbReference type="EMBL" id="CAICTM010002864">
    <property type="protein sequence ID" value="CAB9530403.1"/>
    <property type="molecule type" value="Genomic_DNA"/>
</dbReference>
<gene>
    <name evidence="3" type="ORF">SEMRO_2866_G338940.1</name>
</gene>
<proteinExistence type="predicted"/>
<evidence type="ECO:0000256" key="1">
    <source>
        <dbReference type="SAM" id="MobiDB-lite"/>
    </source>
</evidence>
<dbReference type="AlphaFoldDB" id="A0A9N8F0Q4"/>
<sequence>MTSVNFEFLIFFSCIPGLASTDDWASHLFYLTNNGACGWQGKMSELEYYEKLKQQNHPCKMLAIADHWLRKELEQMRKEKRTERAQGEMARPETYDNHQGGYASGRLLNAETDEMET</sequence>
<feature type="chain" id="PRO_5040269296" evidence="2">
    <location>
        <begin position="22"/>
        <end position="117"/>
    </location>
</feature>
<reference evidence="3" key="1">
    <citation type="submission" date="2020-06" db="EMBL/GenBank/DDBJ databases">
        <authorList>
            <consortium name="Plant Systems Biology data submission"/>
        </authorList>
    </citation>
    <scope>NUCLEOTIDE SEQUENCE</scope>
    <source>
        <strain evidence="3">D6</strain>
    </source>
</reference>
<evidence type="ECO:0000313" key="3">
    <source>
        <dbReference type="EMBL" id="CAB9530403.1"/>
    </source>
</evidence>
<evidence type="ECO:0000313" key="4">
    <source>
        <dbReference type="Proteomes" id="UP001153069"/>
    </source>
</evidence>
<evidence type="ECO:0000256" key="2">
    <source>
        <dbReference type="SAM" id="SignalP"/>
    </source>
</evidence>
<keyword evidence="2" id="KW-0732">Signal</keyword>
<organism evidence="3 4">
    <name type="scientific">Seminavis robusta</name>
    <dbReference type="NCBI Taxonomy" id="568900"/>
    <lineage>
        <taxon>Eukaryota</taxon>
        <taxon>Sar</taxon>
        <taxon>Stramenopiles</taxon>
        <taxon>Ochrophyta</taxon>
        <taxon>Bacillariophyta</taxon>
        <taxon>Bacillariophyceae</taxon>
        <taxon>Bacillariophycidae</taxon>
        <taxon>Naviculales</taxon>
        <taxon>Naviculaceae</taxon>
        <taxon>Seminavis</taxon>
    </lineage>
</organism>
<feature type="region of interest" description="Disordered" evidence="1">
    <location>
        <begin position="77"/>
        <end position="117"/>
    </location>
</feature>
<feature type="compositionally biased region" description="Basic and acidic residues" evidence="1">
    <location>
        <begin position="77"/>
        <end position="96"/>
    </location>
</feature>
<accession>A0A9N8F0Q4</accession>